<dbReference type="GO" id="GO:0032581">
    <property type="term" value="P:ER-dependent peroxisome organization"/>
    <property type="evidence" value="ECO:0007669"/>
    <property type="project" value="EnsemblFungi"/>
</dbReference>
<keyword evidence="4 7" id="KW-0472">Membrane</keyword>
<dbReference type="InterPro" id="IPR010482">
    <property type="entry name" value="TECPR1-like_DysF"/>
</dbReference>
<organism evidence="9 10">
    <name type="scientific">Candida glabrata</name>
    <name type="common">Yeast</name>
    <name type="synonym">Torulopsis glabrata</name>
    <dbReference type="NCBI Taxonomy" id="5478"/>
    <lineage>
        <taxon>Eukaryota</taxon>
        <taxon>Fungi</taxon>
        <taxon>Dikarya</taxon>
        <taxon>Ascomycota</taxon>
        <taxon>Saccharomycotina</taxon>
        <taxon>Saccharomycetes</taxon>
        <taxon>Saccharomycetales</taxon>
        <taxon>Saccharomycetaceae</taxon>
        <taxon>Nakaseomyces</taxon>
    </lineage>
</organism>
<dbReference type="VEuPathDB" id="FungiDB:GWK60_M08811"/>
<evidence type="ECO:0000256" key="2">
    <source>
        <dbReference type="ARBA" id="ARBA00022692"/>
    </source>
</evidence>
<dbReference type="PANTHER" id="PTHR28304:SF2">
    <property type="entry name" value="PEROXISOMAL MEMBRANE PROTEIN PEX29"/>
    <property type="match status" value="1"/>
</dbReference>
<feature type="transmembrane region" description="Helical" evidence="7">
    <location>
        <begin position="159"/>
        <end position="186"/>
    </location>
</feature>
<dbReference type="PhylomeDB" id="A0A0W0CJ94"/>
<evidence type="ECO:0000256" key="7">
    <source>
        <dbReference type="SAM" id="Phobius"/>
    </source>
</evidence>
<accession>A0A0W0CJ94</accession>
<gene>
    <name evidence="9" type="ORF">AO440_004234</name>
</gene>
<dbReference type="GO" id="GO:0005778">
    <property type="term" value="C:peroxisomal membrane"/>
    <property type="evidence" value="ECO:0007669"/>
    <property type="project" value="UniProtKB-SubCell"/>
</dbReference>
<dbReference type="GO" id="GO:0005783">
    <property type="term" value="C:endoplasmic reticulum"/>
    <property type="evidence" value="ECO:0007669"/>
    <property type="project" value="EnsemblFungi"/>
</dbReference>
<feature type="compositionally biased region" description="Basic and acidic residues" evidence="6">
    <location>
        <begin position="491"/>
        <end position="501"/>
    </location>
</feature>
<evidence type="ECO:0000313" key="9">
    <source>
        <dbReference type="EMBL" id="KTB04218.1"/>
    </source>
</evidence>
<evidence type="ECO:0000256" key="6">
    <source>
        <dbReference type="SAM" id="MobiDB-lite"/>
    </source>
</evidence>
<keyword evidence="3 7" id="KW-1133">Transmembrane helix</keyword>
<feature type="region of interest" description="Disordered" evidence="6">
    <location>
        <begin position="491"/>
        <end position="516"/>
    </location>
</feature>
<feature type="transmembrane region" description="Helical" evidence="7">
    <location>
        <begin position="269"/>
        <end position="288"/>
    </location>
</feature>
<dbReference type="VEuPathDB" id="FungiDB:B1J91_M08866g"/>
<sequence length="549" mass="62250">MDSVTNFFWNDTYGRGSASTIDTVGSDSNDKDKNTNGTPTTNRHNRRFSNSLEKMNSRDSGSNVQGSFANTAFSTSGGLQKAMTDTLVEKIIKMAIPASSELAANTIKNRMAAGKERPSLSVPITSRNFILMNSRLSVPFLVIDEIIKILNWVDPAYTLSMALIYTLIVLRPLQVLSSLPILYLLFGIMVPEYLHIHEPSENVYLDTNRVPAQGPPLRKAEVPKPVPEFSQEFVLNLTDLQNHMLLYVQLYDSIIYVLQKFAFFVNEQISAVAFVLLMILAVTNIIFIDVLVRIIPIKLILVATGWAFIIICHPKYRDNFFNKVNSEETRLRLLKLTSSYDDWVNDNLGYVEARETKVVIIYEMQKYKDKHKEWHPVGYANDDFTLFSQFRINENAIESVAVPSLDSISPPTGWEWAENSSWVLDLDPTGWVEEGFIQFVQIDPETKWVYDINLDGKRGKYRRRLWTNTCVRQIHAGVDERNASDKLREVSNPLRSDETHSRSIHGVSKGSMSGNVKTEADIEENAFTDEDDSHITDDSIASNILNTTI</sequence>
<dbReference type="Pfam" id="PF06398">
    <property type="entry name" value="Pex24p"/>
    <property type="match status" value="1"/>
</dbReference>
<protein>
    <submittedName>
        <fullName evidence="9">Peroxisomal membrane protein PEX29</fullName>
    </submittedName>
</protein>
<evidence type="ECO:0000256" key="4">
    <source>
        <dbReference type="ARBA" id="ARBA00023136"/>
    </source>
</evidence>
<feature type="domain" description="TECPR1-like DysF" evidence="8">
    <location>
        <begin position="120"/>
        <end position="467"/>
    </location>
</feature>
<dbReference type="EMBL" id="LLZZ01000117">
    <property type="protein sequence ID" value="KTB04218.1"/>
    <property type="molecule type" value="Genomic_DNA"/>
</dbReference>
<feature type="transmembrane region" description="Helical" evidence="7">
    <location>
        <begin position="294"/>
        <end position="313"/>
    </location>
</feature>
<dbReference type="PANTHER" id="PTHR28304">
    <property type="entry name" value="PEROXISOMAL MEMBRANE PROTEIN PEX29"/>
    <property type="match status" value="1"/>
</dbReference>
<evidence type="ECO:0000256" key="5">
    <source>
        <dbReference type="ARBA" id="ARBA00023140"/>
    </source>
</evidence>
<evidence type="ECO:0000256" key="1">
    <source>
        <dbReference type="ARBA" id="ARBA00004585"/>
    </source>
</evidence>
<dbReference type="OrthoDB" id="74314at2759"/>
<keyword evidence="5" id="KW-0576">Peroxisome</keyword>
<dbReference type="VEuPathDB" id="FungiDB:CAGL0M08866g"/>
<proteinExistence type="predicted"/>
<evidence type="ECO:0000259" key="8">
    <source>
        <dbReference type="Pfam" id="PF06398"/>
    </source>
</evidence>
<comment type="caution">
    <text evidence="9">The sequence shown here is derived from an EMBL/GenBank/DDBJ whole genome shotgun (WGS) entry which is preliminary data.</text>
</comment>
<dbReference type="OMA" id="QNCMDDF"/>
<reference evidence="9 10" key="1">
    <citation type="submission" date="2015-10" db="EMBL/GenBank/DDBJ databases">
        <title>Draft genomes sequences of Candida glabrata isolates 1A, 1B, 2A, 2B, 3A and 3B.</title>
        <authorList>
            <person name="Haavelsrud O.E."/>
            <person name="Gaustad P."/>
        </authorList>
    </citation>
    <scope>NUCLEOTIDE SEQUENCE [LARGE SCALE GENOMIC DNA]</scope>
    <source>
        <strain evidence="9">910700640</strain>
    </source>
</reference>
<dbReference type="Proteomes" id="UP000054886">
    <property type="component" value="Unassembled WGS sequence"/>
</dbReference>
<comment type="subcellular location">
    <subcellularLocation>
        <location evidence="1">Peroxisome membrane</location>
        <topology evidence="1">Multi-pass membrane protein</topology>
    </subcellularLocation>
</comment>
<keyword evidence="2 7" id="KW-0812">Transmembrane</keyword>
<dbReference type="InterPro" id="IPR052816">
    <property type="entry name" value="Peroxisomal_Membrane_PEX28-32"/>
</dbReference>
<feature type="region of interest" description="Disordered" evidence="6">
    <location>
        <begin position="19"/>
        <end position="63"/>
    </location>
</feature>
<name>A0A0W0CJ94_CANGB</name>
<feature type="compositionally biased region" description="Polar residues" evidence="6">
    <location>
        <begin position="35"/>
        <end position="63"/>
    </location>
</feature>
<dbReference type="AlphaFoldDB" id="A0A0W0CJ94"/>
<evidence type="ECO:0000256" key="3">
    <source>
        <dbReference type="ARBA" id="ARBA00022989"/>
    </source>
</evidence>
<dbReference type="VEuPathDB" id="FungiDB:GVI51_M08833"/>
<evidence type="ECO:0000313" key="10">
    <source>
        <dbReference type="Proteomes" id="UP000054886"/>
    </source>
</evidence>